<reference evidence="2 3" key="1">
    <citation type="journal article" date="2018" name="Mol. Biol. Evol.">
        <title>Broad Genomic Sampling Reveals a Smut Pathogenic Ancestry of the Fungal Clade Ustilaginomycotina.</title>
        <authorList>
            <person name="Kijpornyongpan T."/>
            <person name="Mondo S.J."/>
            <person name="Barry K."/>
            <person name="Sandor L."/>
            <person name="Lee J."/>
            <person name="Lipzen A."/>
            <person name="Pangilinan J."/>
            <person name="LaButti K."/>
            <person name="Hainaut M."/>
            <person name="Henrissat B."/>
            <person name="Grigoriev I.V."/>
            <person name="Spatafora J.W."/>
            <person name="Aime M.C."/>
        </authorList>
    </citation>
    <scope>NUCLEOTIDE SEQUENCE [LARGE SCALE GENOMIC DNA]</scope>
    <source>
        <strain evidence="2 3">MCA 5214</strain>
    </source>
</reference>
<dbReference type="GeneID" id="37028052"/>
<dbReference type="PANTHER" id="PTHR40624:SF1">
    <property type="entry name" value="BIOSYNTHESIS MONOOXYGENASE, PUTATIVE (AFU_ORTHOLOGUE AFUA_1G12025)-RELATED"/>
    <property type="match status" value="1"/>
</dbReference>
<accession>A0A316UST8</accession>
<dbReference type="Gene3D" id="3.30.70.100">
    <property type="match status" value="1"/>
</dbReference>
<dbReference type="InterPro" id="IPR011008">
    <property type="entry name" value="Dimeric_a/b-barrel"/>
</dbReference>
<gene>
    <name evidence="2" type="ORF">BDZ90DRAFT_232380</name>
</gene>
<dbReference type="InterPro" id="IPR007138">
    <property type="entry name" value="ABM_dom"/>
</dbReference>
<dbReference type="Proteomes" id="UP000245884">
    <property type="component" value="Unassembled WGS sequence"/>
</dbReference>
<dbReference type="OrthoDB" id="10011777at2759"/>
<dbReference type="SUPFAM" id="SSF54909">
    <property type="entry name" value="Dimeric alpha+beta barrel"/>
    <property type="match status" value="1"/>
</dbReference>
<name>A0A316UST8_9BASI</name>
<dbReference type="PANTHER" id="PTHR40624">
    <property type="entry name" value="BIOSYNTHESIS MONOOXYGENASE, PUTATIVE (AFU_ORTHOLOGUE AFUA_1G12025)-RELATED"/>
    <property type="match status" value="1"/>
</dbReference>
<sequence length="111" mass="12553">MAHLPKDDLSQVPDIAPVQLLVHIQPKAGKEDEVASHLAKIQAKANSDDEPDTTVYRVSKSVQGPVTFIVYEEYKTKAGMKHHTEQEEFKAFFAKAGELLELIHPRWFTKL</sequence>
<dbReference type="AlphaFoldDB" id="A0A316UST8"/>
<evidence type="ECO:0000313" key="2">
    <source>
        <dbReference type="EMBL" id="PWN27401.1"/>
    </source>
</evidence>
<feature type="domain" description="ABM" evidence="1">
    <location>
        <begin position="18"/>
        <end position="111"/>
    </location>
</feature>
<proteinExistence type="predicted"/>
<dbReference type="RefSeq" id="XP_025362013.1">
    <property type="nucleotide sequence ID" value="XM_025506229.1"/>
</dbReference>
<dbReference type="EMBL" id="KZ819668">
    <property type="protein sequence ID" value="PWN27401.1"/>
    <property type="molecule type" value="Genomic_DNA"/>
</dbReference>
<dbReference type="PROSITE" id="PS51725">
    <property type="entry name" value="ABM"/>
    <property type="match status" value="1"/>
</dbReference>
<organism evidence="2 3">
    <name type="scientific">Jaminaea rosea</name>
    <dbReference type="NCBI Taxonomy" id="1569628"/>
    <lineage>
        <taxon>Eukaryota</taxon>
        <taxon>Fungi</taxon>
        <taxon>Dikarya</taxon>
        <taxon>Basidiomycota</taxon>
        <taxon>Ustilaginomycotina</taxon>
        <taxon>Exobasidiomycetes</taxon>
        <taxon>Microstromatales</taxon>
        <taxon>Microstromatales incertae sedis</taxon>
        <taxon>Jaminaea</taxon>
    </lineage>
</organism>
<protein>
    <recommendedName>
        <fullName evidence="1">ABM domain-containing protein</fullName>
    </recommendedName>
</protein>
<dbReference type="Pfam" id="PF03992">
    <property type="entry name" value="ABM"/>
    <property type="match status" value="1"/>
</dbReference>
<dbReference type="STRING" id="1569628.A0A316UST8"/>
<evidence type="ECO:0000259" key="1">
    <source>
        <dbReference type="PROSITE" id="PS51725"/>
    </source>
</evidence>
<evidence type="ECO:0000313" key="3">
    <source>
        <dbReference type="Proteomes" id="UP000245884"/>
    </source>
</evidence>
<keyword evidence="3" id="KW-1185">Reference proteome</keyword>